<protein>
    <submittedName>
        <fullName evidence="1">Uncharacterized protein</fullName>
    </submittedName>
</protein>
<accession>A0A2U3LB32</accession>
<gene>
    <name evidence="1" type="ORF">SBF1_4320003</name>
</gene>
<dbReference type="Proteomes" id="UP000238916">
    <property type="component" value="Unassembled WGS sequence"/>
</dbReference>
<reference evidence="2" key="1">
    <citation type="submission" date="2018-02" db="EMBL/GenBank/DDBJ databases">
        <authorList>
            <person name="Hausmann B."/>
        </authorList>
    </citation>
    <scope>NUCLEOTIDE SEQUENCE [LARGE SCALE GENOMIC DNA]</scope>
    <source>
        <strain evidence="2">Peat soil MAG SbF1</strain>
    </source>
</reference>
<sequence length="21" mass="2461">MNIEWHLALVAPYAGAWIEIY</sequence>
<proteinExistence type="predicted"/>
<evidence type="ECO:0000313" key="2">
    <source>
        <dbReference type="Proteomes" id="UP000238916"/>
    </source>
</evidence>
<dbReference type="EMBL" id="OMOF01000371">
    <property type="protein sequence ID" value="SPF49123.1"/>
    <property type="molecule type" value="Genomic_DNA"/>
</dbReference>
<organism evidence="1 2">
    <name type="scientific">Candidatus Desulfosporosinus infrequens</name>
    <dbReference type="NCBI Taxonomy" id="2043169"/>
    <lineage>
        <taxon>Bacteria</taxon>
        <taxon>Bacillati</taxon>
        <taxon>Bacillota</taxon>
        <taxon>Clostridia</taxon>
        <taxon>Eubacteriales</taxon>
        <taxon>Desulfitobacteriaceae</taxon>
        <taxon>Desulfosporosinus</taxon>
    </lineage>
</organism>
<dbReference type="AlphaFoldDB" id="A0A2U3LB32"/>
<evidence type="ECO:0000313" key="1">
    <source>
        <dbReference type="EMBL" id="SPF49123.1"/>
    </source>
</evidence>
<name>A0A2U3LB32_9FIRM</name>